<dbReference type="RefSeq" id="WP_378593975.1">
    <property type="nucleotide sequence ID" value="NZ_JBHSKD010000030.1"/>
</dbReference>
<dbReference type="CDD" id="cd02440">
    <property type="entry name" value="AdoMet_MTases"/>
    <property type="match status" value="1"/>
</dbReference>
<dbReference type="Proteomes" id="UP001596087">
    <property type="component" value="Unassembled WGS sequence"/>
</dbReference>
<dbReference type="EC" id="2.1.1.222" evidence="2"/>
<dbReference type="GO" id="GO:0061542">
    <property type="term" value="F:3-demethylubiquinol 3-O-methyltransferase activity"/>
    <property type="evidence" value="ECO:0007669"/>
    <property type="project" value="UniProtKB-EC"/>
</dbReference>
<comment type="caution">
    <text evidence="2">The sequence shown here is derived from an EMBL/GenBank/DDBJ whole genome shotgun (WGS) entry which is preliminary data.</text>
</comment>
<dbReference type="Pfam" id="PF13649">
    <property type="entry name" value="Methyltransf_25"/>
    <property type="match status" value="1"/>
</dbReference>
<keyword evidence="2" id="KW-0489">Methyltransferase</keyword>
<organism evidence="2 3">
    <name type="scientific">Nocardioides taihuensis</name>
    <dbReference type="NCBI Taxonomy" id="1835606"/>
    <lineage>
        <taxon>Bacteria</taxon>
        <taxon>Bacillati</taxon>
        <taxon>Actinomycetota</taxon>
        <taxon>Actinomycetes</taxon>
        <taxon>Propionibacteriales</taxon>
        <taxon>Nocardioidaceae</taxon>
        <taxon>Nocardioides</taxon>
    </lineage>
</organism>
<evidence type="ECO:0000313" key="2">
    <source>
        <dbReference type="EMBL" id="MFC5179649.1"/>
    </source>
</evidence>
<dbReference type="EC" id="2.1.1.64" evidence="2"/>
<keyword evidence="3" id="KW-1185">Reference proteome</keyword>
<accession>A0ABW0BQG3</accession>
<protein>
    <submittedName>
        <fullName evidence="2">Class I SAM-dependent methyltransferase</fullName>
        <ecNumber evidence="2">2.1.1.222</ecNumber>
        <ecNumber evidence="2">2.1.1.64</ecNumber>
    </submittedName>
</protein>
<sequence length="204" mass="22251">MSVGYSLAYRSGITPWEHRNSVPDPPFERLLDREEVGRERPFGRALDLGCGTGHHTRLLQTRGWEVMGVDSSRHAVDTAIDRGGESSRYVIGDVAHLPGCGVGKGFDLFLDVGCFHGRRPADRTAMGRGVTELASPGAVLLMMCFPRGRRLFGANGADADDISAAFPEWELLDVRDADTSCMTGPVARHKPRWYRLALTAGPSV</sequence>
<dbReference type="GO" id="GO:0032259">
    <property type="term" value="P:methylation"/>
    <property type="evidence" value="ECO:0007669"/>
    <property type="project" value="UniProtKB-KW"/>
</dbReference>
<dbReference type="InterPro" id="IPR029063">
    <property type="entry name" value="SAM-dependent_MTases_sf"/>
</dbReference>
<dbReference type="EMBL" id="JBHSKD010000030">
    <property type="protein sequence ID" value="MFC5179649.1"/>
    <property type="molecule type" value="Genomic_DNA"/>
</dbReference>
<gene>
    <name evidence="2" type="ORF">ACFPGP_23455</name>
</gene>
<dbReference type="InterPro" id="IPR041698">
    <property type="entry name" value="Methyltransf_25"/>
</dbReference>
<name>A0ABW0BQG3_9ACTN</name>
<evidence type="ECO:0000259" key="1">
    <source>
        <dbReference type="Pfam" id="PF13649"/>
    </source>
</evidence>
<reference evidence="3" key="1">
    <citation type="journal article" date="2019" name="Int. J. Syst. Evol. Microbiol.">
        <title>The Global Catalogue of Microorganisms (GCM) 10K type strain sequencing project: providing services to taxonomists for standard genome sequencing and annotation.</title>
        <authorList>
            <consortium name="The Broad Institute Genomics Platform"/>
            <consortium name="The Broad Institute Genome Sequencing Center for Infectious Disease"/>
            <person name="Wu L."/>
            <person name="Ma J."/>
        </authorList>
    </citation>
    <scope>NUCLEOTIDE SEQUENCE [LARGE SCALE GENOMIC DNA]</scope>
    <source>
        <strain evidence="3">DFY41</strain>
    </source>
</reference>
<dbReference type="Gene3D" id="3.40.50.150">
    <property type="entry name" value="Vaccinia Virus protein VP39"/>
    <property type="match status" value="1"/>
</dbReference>
<feature type="domain" description="Methyltransferase" evidence="1">
    <location>
        <begin position="46"/>
        <end position="137"/>
    </location>
</feature>
<proteinExistence type="predicted"/>
<keyword evidence="2" id="KW-0808">Transferase</keyword>
<dbReference type="SUPFAM" id="SSF53335">
    <property type="entry name" value="S-adenosyl-L-methionine-dependent methyltransferases"/>
    <property type="match status" value="1"/>
</dbReference>
<dbReference type="GO" id="GO:0102208">
    <property type="term" value="F:2-polyprenyl-6-hydroxyphenol methylase activity"/>
    <property type="evidence" value="ECO:0007669"/>
    <property type="project" value="UniProtKB-EC"/>
</dbReference>
<evidence type="ECO:0000313" key="3">
    <source>
        <dbReference type="Proteomes" id="UP001596087"/>
    </source>
</evidence>